<dbReference type="Pfam" id="PF07508">
    <property type="entry name" value="Recombinase"/>
    <property type="match status" value="1"/>
</dbReference>
<dbReference type="InterPro" id="IPR036162">
    <property type="entry name" value="Resolvase-like_N_sf"/>
</dbReference>
<protein>
    <recommendedName>
        <fullName evidence="4">Recombinase domain-containing protein</fullName>
    </recommendedName>
</protein>
<dbReference type="PANTHER" id="PTHR30461">
    <property type="entry name" value="DNA-INVERTASE FROM LAMBDOID PROPHAGE"/>
    <property type="match status" value="1"/>
</dbReference>
<gene>
    <name evidence="3" type="ORF">S01H1_41047</name>
</gene>
<accession>X0VEE6</accession>
<feature type="domain" description="Resolvase/invertase-type recombinase catalytic" evidence="1">
    <location>
        <begin position="1"/>
        <end position="39"/>
    </location>
</feature>
<dbReference type="Pfam" id="PF13408">
    <property type="entry name" value="Zn_ribbon_recom"/>
    <property type="match status" value="1"/>
</dbReference>
<feature type="non-terminal residue" evidence="3">
    <location>
        <position position="1"/>
    </location>
</feature>
<dbReference type="PANTHER" id="PTHR30461:SF23">
    <property type="entry name" value="DNA RECOMBINASE-RELATED"/>
    <property type="match status" value="1"/>
</dbReference>
<evidence type="ECO:0000259" key="2">
    <source>
        <dbReference type="PROSITE" id="PS51737"/>
    </source>
</evidence>
<dbReference type="SUPFAM" id="SSF53041">
    <property type="entry name" value="Resolvase-like"/>
    <property type="match status" value="1"/>
</dbReference>
<dbReference type="InterPro" id="IPR011109">
    <property type="entry name" value="DNA_bind_recombinase_dom"/>
</dbReference>
<proteinExistence type="predicted"/>
<comment type="caution">
    <text evidence="3">The sequence shown here is derived from an EMBL/GenBank/DDBJ whole genome shotgun (WGS) entry which is preliminary data.</text>
</comment>
<dbReference type="InterPro" id="IPR050639">
    <property type="entry name" value="SSR_resolvase"/>
</dbReference>
<dbReference type="InterPro" id="IPR006119">
    <property type="entry name" value="Resolv_N"/>
</dbReference>
<dbReference type="Gene3D" id="3.90.1750.20">
    <property type="entry name" value="Putative Large Serine Recombinase, Chain B, Domain 2"/>
    <property type="match status" value="1"/>
</dbReference>
<feature type="non-terminal residue" evidence="3">
    <location>
        <position position="267"/>
    </location>
</feature>
<dbReference type="InterPro" id="IPR038109">
    <property type="entry name" value="DNA_bind_recomb_sf"/>
</dbReference>
<dbReference type="GO" id="GO:0003677">
    <property type="term" value="F:DNA binding"/>
    <property type="evidence" value="ECO:0007669"/>
    <property type="project" value="InterPro"/>
</dbReference>
<organism evidence="3">
    <name type="scientific">marine sediment metagenome</name>
    <dbReference type="NCBI Taxonomy" id="412755"/>
    <lineage>
        <taxon>unclassified sequences</taxon>
        <taxon>metagenomes</taxon>
        <taxon>ecological metagenomes</taxon>
    </lineage>
</organism>
<name>X0VEE6_9ZZZZ</name>
<evidence type="ECO:0000313" key="3">
    <source>
        <dbReference type="EMBL" id="GAG10848.1"/>
    </source>
</evidence>
<dbReference type="PROSITE" id="PS51737">
    <property type="entry name" value="RECOMBINASE_DNA_BIND"/>
    <property type="match status" value="1"/>
</dbReference>
<evidence type="ECO:0008006" key="4">
    <source>
        <dbReference type="Google" id="ProtNLM"/>
    </source>
</evidence>
<dbReference type="Pfam" id="PF00239">
    <property type="entry name" value="Resolvase"/>
    <property type="match status" value="1"/>
</dbReference>
<evidence type="ECO:0000259" key="1">
    <source>
        <dbReference type="PROSITE" id="PS51736"/>
    </source>
</evidence>
<reference evidence="3" key="1">
    <citation type="journal article" date="2014" name="Front. Microbiol.">
        <title>High frequency of phylogenetically diverse reductive dehalogenase-homologous genes in deep subseafloor sedimentary metagenomes.</title>
        <authorList>
            <person name="Kawai M."/>
            <person name="Futagami T."/>
            <person name="Toyoda A."/>
            <person name="Takaki Y."/>
            <person name="Nishi S."/>
            <person name="Hori S."/>
            <person name="Arai W."/>
            <person name="Tsubouchi T."/>
            <person name="Morono Y."/>
            <person name="Uchiyama I."/>
            <person name="Ito T."/>
            <person name="Fujiyama A."/>
            <person name="Inagaki F."/>
            <person name="Takami H."/>
        </authorList>
    </citation>
    <scope>NUCLEOTIDE SEQUENCE</scope>
    <source>
        <strain evidence="3">Expedition CK06-06</strain>
    </source>
</reference>
<sequence>ASTPAGRLMLNMLASFAGFERDNIVERSIEGTNRRAREGQWLGGIIPYGYEVVGKKKDARLVVSEKIIPSHSISESDVVRMIYGKLVDGNESCVKIADELNALGIPPAYTKDNRQLRRTMAEGKRKVNTAGIWRPSRIRNLVVNTVYKGLHIYGKRSQKQRELISRTVAAIVSEQDWEKAQQTLRANRLLSERNANEKYLLRGLVKCGLCGLTYTGCTYHSSQGGRKRYYRCNGKTAYRGPYQGKCQGKAVNADALEEAVWKEIEKT</sequence>
<dbReference type="PROSITE" id="PS51736">
    <property type="entry name" value="RECOMBINASES_3"/>
    <property type="match status" value="1"/>
</dbReference>
<dbReference type="InterPro" id="IPR025827">
    <property type="entry name" value="Zn_ribbon_recom_dom"/>
</dbReference>
<dbReference type="GO" id="GO:0000150">
    <property type="term" value="F:DNA strand exchange activity"/>
    <property type="evidence" value="ECO:0007669"/>
    <property type="project" value="InterPro"/>
</dbReference>
<dbReference type="EMBL" id="BARS01026015">
    <property type="protein sequence ID" value="GAG10848.1"/>
    <property type="molecule type" value="Genomic_DNA"/>
</dbReference>
<feature type="domain" description="Recombinase" evidence="2">
    <location>
        <begin position="47"/>
        <end position="190"/>
    </location>
</feature>
<dbReference type="AlphaFoldDB" id="X0VEE6"/>